<dbReference type="InterPro" id="IPR011050">
    <property type="entry name" value="Pectin_lyase_fold/virulence"/>
</dbReference>
<organism evidence="2">
    <name type="scientific">viral metagenome</name>
    <dbReference type="NCBI Taxonomy" id="1070528"/>
    <lineage>
        <taxon>unclassified sequences</taxon>
        <taxon>metagenomes</taxon>
        <taxon>organismal metagenomes</taxon>
    </lineage>
</organism>
<evidence type="ECO:0000313" key="2">
    <source>
        <dbReference type="EMBL" id="QHS92789.1"/>
    </source>
</evidence>
<reference evidence="2" key="1">
    <citation type="journal article" date="2020" name="Nature">
        <title>Giant virus diversity and host interactions through global metagenomics.</title>
        <authorList>
            <person name="Schulz F."/>
            <person name="Roux S."/>
            <person name="Paez-Espino D."/>
            <person name="Jungbluth S."/>
            <person name="Walsh D.A."/>
            <person name="Denef V.J."/>
            <person name="McMahon K.D."/>
            <person name="Konstantinidis K.T."/>
            <person name="Eloe-Fadrosh E.A."/>
            <person name="Kyrpides N.C."/>
            <person name="Woyke T."/>
        </authorList>
    </citation>
    <scope>NUCLEOTIDE SEQUENCE</scope>
    <source>
        <strain evidence="2">GVMAG-M-3300017651-5</strain>
    </source>
</reference>
<feature type="region of interest" description="Disordered" evidence="1">
    <location>
        <begin position="1"/>
        <end position="24"/>
    </location>
</feature>
<name>A0A6C0BMI9_9ZZZZ</name>
<protein>
    <recommendedName>
        <fullName evidence="3">Pectate lyase</fullName>
    </recommendedName>
</protein>
<proteinExistence type="predicted"/>
<evidence type="ECO:0000256" key="1">
    <source>
        <dbReference type="SAM" id="MobiDB-lite"/>
    </source>
</evidence>
<evidence type="ECO:0008006" key="3">
    <source>
        <dbReference type="Google" id="ProtNLM"/>
    </source>
</evidence>
<dbReference type="EMBL" id="MN739192">
    <property type="protein sequence ID" value="QHS92789.1"/>
    <property type="molecule type" value="Genomic_DNA"/>
</dbReference>
<accession>A0A6C0BMI9</accession>
<sequence length="396" mass="43187">MTSINLCPEGDQGPSGLQGSRGKDARQNSDYIFDLNSIVLSELGSDMDFKIGDMNAPARTISAIVPLIQSGAIRTVHLMTGDYTMDLVNISNLSIVNWVSSRVTSLIMMNCRDVTLIDLTCESTRIMDCSNISFKSCRLNSIEVIDSTKLDIRDCVIRSVSTIRYMISLMNVEDVTIQSNMFLTPGINSIILFNGTKRGVIIRDNFISIRVTSVILRTDNANIDGILLVHNTICSGDAITLASGSAEGDMYSNSIHLMSTSNLTHQQKSFNYTCGYRLLGDNIGTVNSGTIVRGLIRGAVEVYDGDDLQIDDLTPSCLVVLGQCIINLPDGINLKDGTIIDISSSSDYLIRSTVPILRDGAMYQSLNVNSGTCARLQYANIPGSWIITIRPKLLNL</sequence>
<dbReference type="AlphaFoldDB" id="A0A6C0BMI9"/>
<dbReference type="SUPFAM" id="SSF51126">
    <property type="entry name" value="Pectin lyase-like"/>
    <property type="match status" value="1"/>
</dbReference>